<name>A0AA89AXF8_9ASTE</name>
<organism evidence="2 3">
    <name type="scientific">Escallonia herrerae</name>
    <dbReference type="NCBI Taxonomy" id="1293975"/>
    <lineage>
        <taxon>Eukaryota</taxon>
        <taxon>Viridiplantae</taxon>
        <taxon>Streptophyta</taxon>
        <taxon>Embryophyta</taxon>
        <taxon>Tracheophyta</taxon>
        <taxon>Spermatophyta</taxon>
        <taxon>Magnoliopsida</taxon>
        <taxon>eudicotyledons</taxon>
        <taxon>Gunneridae</taxon>
        <taxon>Pentapetalae</taxon>
        <taxon>asterids</taxon>
        <taxon>campanulids</taxon>
        <taxon>Escalloniales</taxon>
        <taxon>Escalloniaceae</taxon>
        <taxon>Escallonia</taxon>
    </lineage>
</organism>
<dbReference type="PANTHER" id="PTHR31374">
    <property type="entry name" value="AUXIN-INDUCED PROTEIN-LIKE-RELATED"/>
    <property type="match status" value="1"/>
</dbReference>
<dbReference type="GO" id="GO:0009733">
    <property type="term" value="P:response to auxin"/>
    <property type="evidence" value="ECO:0007669"/>
    <property type="project" value="InterPro"/>
</dbReference>
<evidence type="ECO:0000313" key="2">
    <source>
        <dbReference type="EMBL" id="KAK3014911.1"/>
    </source>
</evidence>
<dbReference type="Pfam" id="PF02519">
    <property type="entry name" value="Auxin_inducible"/>
    <property type="match status" value="1"/>
</dbReference>
<dbReference type="PANTHER" id="PTHR31374:SF29">
    <property type="entry name" value="SAUR-LIKE AUXIN-RESPONSIVE PROTEIN FAMILY"/>
    <property type="match status" value="1"/>
</dbReference>
<accession>A0AA89AXF8</accession>
<keyword evidence="3" id="KW-1185">Reference proteome</keyword>
<evidence type="ECO:0000313" key="3">
    <source>
        <dbReference type="Proteomes" id="UP001188597"/>
    </source>
</evidence>
<protein>
    <submittedName>
        <fullName evidence="2">Uncharacterized protein</fullName>
    </submittedName>
</protein>
<dbReference type="InterPro" id="IPR003676">
    <property type="entry name" value="SAUR_fam"/>
</dbReference>
<dbReference type="AlphaFoldDB" id="A0AA89AXF8"/>
<comment type="caution">
    <text evidence="2">The sequence shown here is derived from an EMBL/GenBank/DDBJ whole genome shotgun (WGS) entry which is preliminary data.</text>
</comment>
<gene>
    <name evidence="2" type="ORF">RJ639_009875</name>
</gene>
<proteinExistence type="inferred from homology"/>
<comment type="similarity">
    <text evidence="1">Belongs to the ARG7 family.</text>
</comment>
<evidence type="ECO:0000256" key="1">
    <source>
        <dbReference type="ARBA" id="ARBA00006974"/>
    </source>
</evidence>
<dbReference type="Proteomes" id="UP001188597">
    <property type="component" value="Unassembled WGS sequence"/>
</dbReference>
<sequence>MKEEEDEYGFHQKGAITLPCHVEEVRHVRSVIDEEEHHHCHHHRLRRHQEDHVGKERFVIPLTYVNHPLFMHLLKEAEDEYGFHQKGAITLLCHVEEFQHVRTMIDLEEHHRHYHHCRHHQDRVGCFGCTGERTKRFT</sequence>
<reference evidence="2" key="1">
    <citation type="submission" date="2022-12" db="EMBL/GenBank/DDBJ databases">
        <title>Draft genome assemblies for two species of Escallonia (Escalloniales).</title>
        <authorList>
            <person name="Chanderbali A."/>
            <person name="Dervinis C."/>
            <person name="Anghel I."/>
            <person name="Soltis D."/>
            <person name="Soltis P."/>
            <person name="Zapata F."/>
        </authorList>
    </citation>
    <scope>NUCLEOTIDE SEQUENCE</scope>
    <source>
        <strain evidence="2">UCBG64.0493</strain>
        <tissue evidence="2">Leaf</tissue>
    </source>
</reference>
<dbReference type="EMBL" id="JAVXUP010001180">
    <property type="protein sequence ID" value="KAK3014911.1"/>
    <property type="molecule type" value="Genomic_DNA"/>
</dbReference>